<feature type="region of interest" description="Disordered" evidence="1">
    <location>
        <begin position="248"/>
        <end position="291"/>
    </location>
</feature>
<feature type="region of interest" description="Disordered" evidence="1">
    <location>
        <begin position="304"/>
        <end position="323"/>
    </location>
</feature>
<feature type="compositionally biased region" description="Acidic residues" evidence="1">
    <location>
        <begin position="429"/>
        <end position="514"/>
    </location>
</feature>
<feature type="compositionally biased region" description="Acidic residues" evidence="1">
    <location>
        <begin position="346"/>
        <end position="362"/>
    </location>
</feature>
<dbReference type="RefSeq" id="WP_407593787.1">
    <property type="nucleotide sequence ID" value="NZ_JBHDIY010000002.1"/>
</dbReference>
<name>A0ABW8UYB1_9RHOB</name>
<proteinExistence type="predicted"/>
<reference evidence="2 3" key="1">
    <citation type="submission" date="2024-08" db="EMBL/GenBank/DDBJ databases">
        <title>Tateyamaria sp. nov., isolated from marine algae.</title>
        <authorList>
            <person name="Choi B.J."/>
            <person name="Kim J.M."/>
            <person name="Lee J.K."/>
            <person name="Choi D.G."/>
            <person name="Bayburt H."/>
            <person name="Baek J.H."/>
            <person name="Han D.M."/>
            <person name="Jeon C.O."/>
        </authorList>
    </citation>
    <scope>NUCLEOTIDE SEQUENCE [LARGE SCALE GENOMIC DNA]</scope>
    <source>
        <strain evidence="2 3">KMU-156</strain>
    </source>
</reference>
<comment type="caution">
    <text evidence="2">The sequence shown here is derived from an EMBL/GenBank/DDBJ whole genome shotgun (WGS) entry which is preliminary data.</text>
</comment>
<dbReference type="Proteomes" id="UP001627408">
    <property type="component" value="Unassembled WGS sequence"/>
</dbReference>
<feature type="compositionally biased region" description="Acidic residues" evidence="1">
    <location>
        <begin position="373"/>
        <end position="402"/>
    </location>
</feature>
<evidence type="ECO:0008006" key="4">
    <source>
        <dbReference type="Google" id="ProtNLM"/>
    </source>
</evidence>
<feature type="region of interest" description="Disordered" evidence="1">
    <location>
        <begin position="336"/>
        <end position="410"/>
    </location>
</feature>
<feature type="region of interest" description="Disordered" evidence="1">
    <location>
        <begin position="422"/>
        <end position="645"/>
    </location>
</feature>
<organism evidence="2 3">
    <name type="scientific">Tateyamaria armeniaca</name>
    <dbReference type="NCBI Taxonomy" id="2518930"/>
    <lineage>
        <taxon>Bacteria</taxon>
        <taxon>Pseudomonadati</taxon>
        <taxon>Pseudomonadota</taxon>
        <taxon>Alphaproteobacteria</taxon>
        <taxon>Rhodobacterales</taxon>
        <taxon>Roseobacteraceae</taxon>
        <taxon>Tateyamaria</taxon>
    </lineage>
</organism>
<sequence>MNNKILTVSYGTFSCTLEGFDDSFGTMKAIAEYFRDLASDDRYFGAEPPQPDAEMLTRIAEREISRRVEARQHDGRIVLSATDAQQPDALPAAAPAAAVAAAHLAEDATAPADDTAPVAEVADAPDEIEAAPEAETEIAADAPTEVEAESAAPEVASEPDVVFDKASDEAETPEEVTDTSEEATDAVGNTDTPFEAEAFFAASESDTDAMADTSEEDTIVEAETVEAAPQDMPADSIAAKLQRIRAVVSQSQQDSSEDEMFEDEHAEEVATPESAFAISEDVAEDEDASDDVIADAARDIEEALDADDAAIAHQDDEAADEDDDVTAMLARFDTDTTAEAGTADEAVSDDDQVEAQSDDDMGLDSLAALMAADEGDTDASETGENLFDEAEETDDSVADEAEQNPRRARVIKVKRADIDAALASGQLEQVEDDDDEAETSLSEQEEAELLAELAEVEAELPAENEAEPEVAVDSDEDDIAEEVEDDEAAEVGAESEDDDIADEVDDLTEAEEDVTAVAAESKSQNVQDDDVSRLMAEAENQMEEPEGSNRRDAFAHLKAAVKAKKADSDIGNDSIKDEDAFRSDLAEVVKPRRPEVSASRGDRPESARPAPLKLVAEQRVDVDMGPKGPVRPRRVAAPQEVGQDAQDADSFAEYVAELGAHDLPALLEAAASYLSFVEGRDQFSRPQLMTKVRQVEKEDFSREDGLRSFGQLLRSGKIEKISGGRFAVTSDIGYRPEQRAAG</sequence>
<feature type="compositionally biased region" description="Basic and acidic residues" evidence="1">
    <location>
        <begin position="564"/>
        <end position="606"/>
    </location>
</feature>
<dbReference type="PROSITE" id="PS51257">
    <property type="entry name" value="PROKAR_LIPOPROTEIN"/>
    <property type="match status" value="1"/>
</dbReference>
<evidence type="ECO:0000256" key="1">
    <source>
        <dbReference type="SAM" id="MobiDB-lite"/>
    </source>
</evidence>
<feature type="compositionally biased region" description="Acidic residues" evidence="1">
    <location>
        <begin position="169"/>
        <end position="184"/>
    </location>
</feature>
<gene>
    <name evidence="2" type="ORF">ACERZ8_19305</name>
</gene>
<feature type="compositionally biased region" description="Acidic residues" evidence="1">
    <location>
        <begin position="281"/>
        <end position="291"/>
    </location>
</feature>
<accession>A0ABW8UYB1</accession>
<feature type="compositionally biased region" description="Low complexity" evidence="1">
    <location>
        <begin position="149"/>
        <end position="159"/>
    </location>
</feature>
<feature type="compositionally biased region" description="Low complexity" evidence="1">
    <location>
        <begin position="336"/>
        <end position="345"/>
    </location>
</feature>
<feature type="compositionally biased region" description="Acidic residues" evidence="1">
    <location>
        <begin position="255"/>
        <end position="266"/>
    </location>
</feature>
<evidence type="ECO:0000313" key="2">
    <source>
        <dbReference type="EMBL" id="MFL4471917.1"/>
    </source>
</evidence>
<evidence type="ECO:0000313" key="3">
    <source>
        <dbReference type="Proteomes" id="UP001627408"/>
    </source>
</evidence>
<keyword evidence="3" id="KW-1185">Reference proteome</keyword>
<dbReference type="EMBL" id="JBHDIY010000002">
    <property type="protein sequence ID" value="MFL4471917.1"/>
    <property type="molecule type" value="Genomic_DNA"/>
</dbReference>
<feature type="region of interest" description="Disordered" evidence="1">
    <location>
        <begin position="144"/>
        <end position="190"/>
    </location>
</feature>
<protein>
    <recommendedName>
        <fullName evidence="4">Chemotaxis protein CheA</fullName>
    </recommendedName>
</protein>